<keyword evidence="2" id="KW-1185">Reference proteome</keyword>
<dbReference type="AlphaFoldDB" id="A0ABD5PBY6"/>
<evidence type="ECO:0000313" key="1">
    <source>
        <dbReference type="EMBL" id="MFC4358421.1"/>
    </source>
</evidence>
<gene>
    <name evidence="1" type="ORF">ACFO0N_10765</name>
</gene>
<proteinExistence type="predicted"/>
<evidence type="ECO:0000313" key="2">
    <source>
        <dbReference type="Proteomes" id="UP001595921"/>
    </source>
</evidence>
<dbReference type="Proteomes" id="UP001595921">
    <property type="component" value="Unassembled WGS sequence"/>
</dbReference>
<name>A0ABD5PBY6_9EURY</name>
<sequence>MGATPVSRYLDGLPPADAELDLFARQVEVAKGPDYPDKHPVRHADVYDHALDLNGRGVLPKLRGDRLVDDACGSDAPAAAD</sequence>
<dbReference type="EMBL" id="JBHSDS010000006">
    <property type="protein sequence ID" value="MFC4358421.1"/>
    <property type="molecule type" value="Genomic_DNA"/>
</dbReference>
<reference evidence="1 2" key="1">
    <citation type="journal article" date="2019" name="Int. J. Syst. Evol. Microbiol.">
        <title>The Global Catalogue of Microorganisms (GCM) 10K type strain sequencing project: providing services to taxonomists for standard genome sequencing and annotation.</title>
        <authorList>
            <consortium name="The Broad Institute Genomics Platform"/>
            <consortium name="The Broad Institute Genome Sequencing Center for Infectious Disease"/>
            <person name="Wu L."/>
            <person name="Ma J."/>
        </authorList>
    </citation>
    <scope>NUCLEOTIDE SEQUENCE [LARGE SCALE GENOMIC DNA]</scope>
    <source>
        <strain evidence="1 2">CGMCC 1.12553</strain>
    </source>
</reference>
<protein>
    <submittedName>
        <fullName evidence="1">Uncharacterized protein</fullName>
    </submittedName>
</protein>
<organism evidence="1 2">
    <name type="scientific">Halobium salinum</name>
    <dbReference type="NCBI Taxonomy" id="1364940"/>
    <lineage>
        <taxon>Archaea</taxon>
        <taxon>Methanobacteriati</taxon>
        <taxon>Methanobacteriota</taxon>
        <taxon>Stenosarchaea group</taxon>
        <taxon>Halobacteria</taxon>
        <taxon>Halobacteriales</taxon>
        <taxon>Haloferacaceae</taxon>
        <taxon>Halobium</taxon>
    </lineage>
</organism>
<comment type="caution">
    <text evidence="1">The sequence shown here is derived from an EMBL/GenBank/DDBJ whole genome shotgun (WGS) entry which is preliminary data.</text>
</comment>
<accession>A0ABD5PBY6</accession>
<dbReference type="RefSeq" id="WP_267623857.1">
    <property type="nucleotide sequence ID" value="NZ_JAODIW010000008.1"/>
</dbReference>